<feature type="chain" id="PRO_5027754386" evidence="10">
    <location>
        <begin position="28"/>
        <end position="410"/>
    </location>
</feature>
<name>A0A6P7NZN2_BETSP</name>
<comment type="subcellular location">
    <subcellularLocation>
        <location evidence="1">Membrane</location>
        <topology evidence="1">Single-pass type I membrane protein</topology>
    </subcellularLocation>
</comment>
<evidence type="ECO:0000256" key="8">
    <source>
        <dbReference type="SAM" id="MobiDB-lite"/>
    </source>
</evidence>
<dbReference type="InterPro" id="IPR013783">
    <property type="entry name" value="Ig-like_fold"/>
</dbReference>
<evidence type="ECO:0000256" key="2">
    <source>
        <dbReference type="ARBA" id="ARBA00022692"/>
    </source>
</evidence>
<dbReference type="InterPro" id="IPR003961">
    <property type="entry name" value="FN3_dom"/>
</dbReference>
<evidence type="ECO:0000313" key="12">
    <source>
        <dbReference type="Proteomes" id="UP000515150"/>
    </source>
</evidence>
<reference evidence="13" key="1">
    <citation type="submission" date="2025-08" db="UniProtKB">
        <authorList>
            <consortium name="RefSeq"/>
        </authorList>
    </citation>
    <scope>IDENTIFICATION</scope>
</reference>
<evidence type="ECO:0000256" key="9">
    <source>
        <dbReference type="SAM" id="Phobius"/>
    </source>
</evidence>
<feature type="compositionally biased region" description="Polar residues" evidence="8">
    <location>
        <begin position="329"/>
        <end position="346"/>
    </location>
</feature>
<feature type="transmembrane region" description="Helical" evidence="9">
    <location>
        <begin position="240"/>
        <end position="261"/>
    </location>
</feature>
<evidence type="ECO:0000256" key="7">
    <source>
        <dbReference type="ARBA" id="ARBA00023180"/>
    </source>
</evidence>
<dbReference type="Gene3D" id="2.60.40.10">
    <property type="entry name" value="Immunoglobulins"/>
    <property type="match status" value="1"/>
</dbReference>
<dbReference type="GeneID" id="114867189"/>
<keyword evidence="3 10" id="KW-0732">Signal</keyword>
<dbReference type="CDD" id="cd00063">
    <property type="entry name" value="FN3"/>
    <property type="match status" value="1"/>
</dbReference>
<feature type="domain" description="Fibronectin type-III" evidence="11">
    <location>
        <begin position="133"/>
        <end position="234"/>
    </location>
</feature>
<evidence type="ECO:0000256" key="5">
    <source>
        <dbReference type="ARBA" id="ARBA00023136"/>
    </source>
</evidence>
<dbReference type="OrthoDB" id="8611929at2759"/>
<keyword evidence="5 9" id="KW-0472">Membrane</keyword>
<dbReference type="InterPro" id="IPR036116">
    <property type="entry name" value="FN3_sf"/>
</dbReference>
<sequence>MPSSCRMALLLLPLLLLLLLLWTGTWAQSGDGGAEAEPRISCTSDITLERNNLTCELLGGPNHDEDDEDSQSEGIEKMSVCYIDYAAATQKCEESLGNSISLMMPPISDFTLSAHLIGGGSIKAKLNLQKIVKPRSPVVHNISFNLDSNQAVIYIQTPYHNDYLKTDNQLFQLHICTTGSEMTQNVSASDHMKIDMQSLHRDAEYRVRVRAIPINHLQGSWSEWSDTFSFTSPAAERPDAYVLVLCLVSLVVVSVSAGFLWKNKIFTYMWPSIPHPKRTLVQICKPNKGLLLSFSPEVFSALKVYPVKAADEEAAEEMQPALPPAVAEQPSSTQSSDCRSTTSVSTEELELSRSCSDGEESVQSSSPSPVNVLPLWDGHDRSGGGNQLEALGAGQQEEAYVTMSSFYQIK</sequence>
<dbReference type="RefSeq" id="XP_029025477.1">
    <property type="nucleotide sequence ID" value="XM_029169644.3"/>
</dbReference>
<keyword evidence="6 13" id="KW-0675">Receptor</keyword>
<evidence type="ECO:0000256" key="4">
    <source>
        <dbReference type="ARBA" id="ARBA00022989"/>
    </source>
</evidence>
<feature type="signal peptide" evidence="10">
    <location>
        <begin position="1"/>
        <end position="27"/>
    </location>
</feature>
<dbReference type="FunCoup" id="A0A6P7NZN2">
    <property type="interactions" value="733"/>
</dbReference>
<dbReference type="GO" id="GO:0009897">
    <property type="term" value="C:external side of plasma membrane"/>
    <property type="evidence" value="ECO:0007669"/>
    <property type="project" value="TreeGrafter"/>
</dbReference>
<evidence type="ECO:0000256" key="1">
    <source>
        <dbReference type="ARBA" id="ARBA00004479"/>
    </source>
</evidence>
<feature type="region of interest" description="Disordered" evidence="8">
    <location>
        <begin position="315"/>
        <end position="369"/>
    </location>
</feature>
<dbReference type="InterPro" id="IPR003531">
    <property type="entry name" value="Hempt_rcpt_S_F1_CS"/>
</dbReference>
<dbReference type="GO" id="GO:0030097">
    <property type="term" value="P:hemopoiesis"/>
    <property type="evidence" value="ECO:0007669"/>
    <property type="project" value="TreeGrafter"/>
</dbReference>
<evidence type="ECO:0000256" key="6">
    <source>
        <dbReference type="ARBA" id="ARBA00023170"/>
    </source>
</evidence>
<organism evidence="12 13">
    <name type="scientific">Betta splendens</name>
    <name type="common">Siamese fighting fish</name>
    <dbReference type="NCBI Taxonomy" id="158456"/>
    <lineage>
        <taxon>Eukaryota</taxon>
        <taxon>Metazoa</taxon>
        <taxon>Chordata</taxon>
        <taxon>Craniata</taxon>
        <taxon>Vertebrata</taxon>
        <taxon>Euteleostomi</taxon>
        <taxon>Actinopterygii</taxon>
        <taxon>Neopterygii</taxon>
        <taxon>Teleostei</taxon>
        <taxon>Neoteleostei</taxon>
        <taxon>Acanthomorphata</taxon>
        <taxon>Anabantaria</taxon>
        <taxon>Anabantiformes</taxon>
        <taxon>Anabantoidei</taxon>
        <taxon>Osphronemidae</taxon>
        <taxon>Betta</taxon>
    </lineage>
</organism>
<accession>A0A6P7NZN2</accession>
<protein>
    <submittedName>
        <fullName evidence="13">Interleukin-7 receptor subunit alpha</fullName>
    </submittedName>
</protein>
<keyword evidence="4 9" id="KW-1133">Transmembrane helix</keyword>
<evidence type="ECO:0000256" key="3">
    <source>
        <dbReference type="ARBA" id="ARBA00022729"/>
    </source>
</evidence>
<dbReference type="GO" id="GO:0046427">
    <property type="term" value="P:positive regulation of receptor signaling pathway via JAK-STAT"/>
    <property type="evidence" value="ECO:0007669"/>
    <property type="project" value="TreeGrafter"/>
</dbReference>
<dbReference type="Proteomes" id="UP000515150">
    <property type="component" value="Chromosome 12"/>
</dbReference>
<keyword evidence="2 9" id="KW-0812">Transmembrane</keyword>
<keyword evidence="12" id="KW-1185">Reference proteome</keyword>
<dbReference type="PROSITE" id="PS50853">
    <property type="entry name" value="FN3"/>
    <property type="match status" value="1"/>
</dbReference>
<keyword evidence="7" id="KW-0325">Glycoprotein</keyword>
<dbReference type="PANTHER" id="PTHR23037:SF27">
    <property type="entry name" value="INTERLEUKIN-7 RECEPTOR SUBUNIT ALPHA"/>
    <property type="match status" value="1"/>
</dbReference>
<dbReference type="CTD" id="3575"/>
<gene>
    <name evidence="13" type="primary">il7r</name>
</gene>
<dbReference type="PROSITE" id="PS01355">
    <property type="entry name" value="HEMATOPO_REC_S_F1"/>
    <property type="match status" value="1"/>
</dbReference>
<dbReference type="AlphaFoldDB" id="A0A6P7NZN2"/>
<evidence type="ECO:0000313" key="13">
    <source>
        <dbReference type="RefSeq" id="XP_029025477.1"/>
    </source>
</evidence>
<dbReference type="GO" id="GO:0004896">
    <property type="term" value="F:cytokine receptor activity"/>
    <property type="evidence" value="ECO:0007669"/>
    <property type="project" value="InterPro"/>
</dbReference>
<evidence type="ECO:0000259" key="11">
    <source>
        <dbReference type="PROSITE" id="PS50853"/>
    </source>
</evidence>
<dbReference type="KEGG" id="bspl:114867189"/>
<dbReference type="SUPFAM" id="SSF49265">
    <property type="entry name" value="Fibronectin type III"/>
    <property type="match status" value="1"/>
</dbReference>
<dbReference type="PANTHER" id="PTHR23037">
    <property type="entry name" value="CYTOKINE RECEPTOR"/>
    <property type="match status" value="1"/>
</dbReference>
<dbReference type="InParanoid" id="A0A6P7NZN2"/>
<proteinExistence type="predicted"/>
<evidence type="ECO:0000256" key="10">
    <source>
        <dbReference type="SAM" id="SignalP"/>
    </source>
</evidence>